<dbReference type="Gene3D" id="1.10.260.40">
    <property type="entry name" value="lambda repressor-like DNA-binding domains"/>
    <property type="match status" value="1"/>
</dbReference>
<evidence type="ECO:0000313" key="7">
    <source>
        <dbReference type="Proteomes" id="UP000008467"/>
    </source>
</evidence>
<dbReference type="InterPro" id="IPR000843">
    <property type="entry name" value="HTH_LacI"/>
</dbReference>
<keyword evidence="3" id="KW-0238">DNA-binding</keyword>
<accession>F2JI16</accession>
<dbReference type="PRINTS" id="PR00036">
    <property type="entry name" value="HTHLACI"/>
</dbReference>
<organism evidence="6 7">
    <name type="scientific">Cellulosilyticum lentocellum (strain ATCC 49066 / DSM 5427 / NCIMB 11756 / RHM5)</name>
    <name type="common">Clostridium lentocellum</name>
    <dbReference type="NCBI Taxonomy" id="642492"/>
    <lineage>
        <taxon>Bacteria</taxon>
        <taxon>Bacillati</taxon>
        <taxon>Bacillota</taxon>
        <taxon>Clostridia</taxon>
        <taxon>Lachnospirales</taxon>
        <taxon>Cellulosilyticaceae</taxon>
        <taxon>Cellulosilyticum</taxon>
    </lineage>
</organism>
<evidence type="ECO:0000259" key="5">
    <source>
        <dbReference type="PROSITE" id="PS50932"/>
    </source>
</evidence>
<evidence type="ECO:0000313" key="6">
    <source>
        <dbReference type="EMBL" id="ADZ81960.1"/>
    </source>
</evidence>
<dbReference type="PROSITE" id="PS50932">
    <property type="entry name" value="HTH_LACI_2"/>
    <property type="match status" value="1"/>
</dbReference>
<dbReference type="eggNOG" id="COG1609">
    <property type="taxonomic scope" value="Bacteria"/>
</dbReference>
<dbReference type="PANTHER" id="PTHR30146">
    <property type="entry name" value="LACI-RELATED TRANSCRIPTIONAL REPRESSOR"/>
    <property type="match status" value="1"/>
</dbReference>
<dbReference type="PANTHER" id="PTHR30146:SF95">
    <property type="entry name" value="RIBOSE OPERON REPRESSOR"/>
    <property type="match status" value="1"/>
</dbReference>
<evidence type="ECO:0000256" key="3">
    <source>
        <dbReference type="ARBA" id="ARBA00023125"/>
    </source>
</evidence>
<dbReference type="KEGG" id="cle:Clole_0207"/>
<dbReference type="GO" id="GO:0003700">
    <property type="term" value="F:DNA-binding transcription factor activity"/>
    <property type="evidence" value="ECO:0007669"/>
    <property type="project" value="TreeGrafter"/>
</dbReference>
<proteinExistence type="predicted"/>
<name>F2JI16_CELLD</name>
<keyword evidence="1" id="KW-0678">Repressor</keyword>
<dbReference type="AlphaFoldDB" id="F2JI16"/>
<sequence length="329" mass="37274">MCSIKDVAKHANVSVTTVSRVLNDFPNISAKTRQKVLDSITALDYHPDYMARSLSKQQSLIIGVIIPDCSHPFFAELVKHIEMTAENNGYKILLCNSLNDEKKERSYINMLKEKRVAGIIMGSHLINTDFYQSIHRPIITFDRYLGDNIPYIGSDNFTGGQLATQHLIDSGCKSLLHISGSHQLHTQANKRSDGFKITCIENDINYQILEYQYAQLTFDYYYEYIKTTVSPLLSEIDGVFCSNDILAYALYVYCTNHDISVPKTLKIVGYDYCQFTRLLQHPRITTIAQPIPIIGELLSKNIIQMIEDGETHNVYSQTLGVKLVKGITT</sequence>
<dbReference type="Gene3D" id="3.40.50.2300">
    <property type="match status" value="2"/>
</dbReference>
<dbReference type="EMBL" id="CP002582">
    <property type="protein sequence ID" value="ADZ81960.1"/>
    <property type="molecule type" value="Genomic_DNA"/>
</dbReference>
<dbReference type="Proteomes" id="UP000008467">
    <property type="component" value="Chromosome"/>
</dbReference>
<reference evidence="6 7" key="1">
    <citation type="journal article" date="2011" name="J. Bacteriol.">
        <title>Complete genome sequence of the cellulose-degrading bacterium Cellulosilyticum lentocellum.</title>
        <authorList>
            <consortium name="US DOE Joint Genome Institute"/>
            <person name="Miller D.A."/>
            <person name="Suen G."/>
            <person name="Bruce D."/>
            <person name="Copeland A."/>
            <person name="Cheng J.F."/>
            <person name="Detter C."/>
            <person name="Goodwin L.A."/>
            <person name="Han C.S."/>
            <person name="Hauser L.J."/>
            <person name="Land M.L."/>
            <person name="Lapidus A."/>
            <person name="Lucas S."/>
            <person name="Meincke L."/>
            <person name="Pitluck S."/>
            <person name="Tapia R."/>
            <person name="Teshima H."/>
            <person name="Woyke T."/>
            <person name="Fox B.G."/>
            <person name="Angert E.R."/>
            <person name="Currie C.R."/>
        </authorList>
    </citation>
    <scope>NUCLEOTIDE SEQUENCE [LARGE SCALE GENOMIC DNA]</scope>
    <source>
        <strain evidence="7">ATCC 49066 / DSM 5427 / NCIMB 11756 / RHM5</strain>
    </source>
</reference>
<feature type="domain" description="HTH lacI-type" evidence="5">
    <location>
        <begin position="3"/>
        <end position="56"/>
    </location>
</feature>
<dbReference type="CDD" id="cd06291">
    <property type="entry name" value="PBP1_Qymf-like"/>
    <property type="match status" value="1"/>
</dbReference>
<dbReference type="GO" id="GO:0000976">
    <property type="term" value="F:transcription cis-regulatory region binding"/>
    <property type="evidence" value="ECO:0007669"/>
    <property type="project" value="TreeGrafter"/>
</dbReference>
<dbReference type="InterPro" id="IPR028082">
    <property type="entry name" value="Peripla_BP_I"/>
</dbReference>
<dbReference type="RefSeq" id="WP_013655261.1">
    <property type="nucleotide sequence ID" value="NC_015275.1"/>
</dbReference>
<dbReference type="Pfam" id="PF00532">
    <property type="entry name" value="Peripla_BP_1"/>
    <property type="match status" value="1"/>
</dbReference>
<dbReference type="SUPFAM" id="SSF47413">
    <property type="entry name" value="lambda repressor-like DNA-binding domains"/>
    <property type="match status" value="1"/>
</dbReference>
<dbReference type="InterPro" id="IPR010982">
    <property type="entry name" value="Lambda_DNA-bd_dom_sf"/>
</dbReference>
<dbReference type="SMART" id="SM00354">
    <property type="entry name" value="HTH_LACI"/>
    <property type="match status" value="1"/>
</dbReference>
<protein>
    <submittedName>
        <fullName evidence="6">Transcriptional regulator, LacI family</fullName>
    </submittedName>
</protein>
<evidence type="ECO:0000256" key="4">
    <source>
        <dbReference type="ARBA" id="ARBA00023163"/>
    </source>
</evidence>
<keyword evidence="4" id="KW-0804">Transcription</keyword>
<dbReference type="SUPFAM" id="SSF53822">
    <property type="entry name" value="Periplasmic binding protein-like I"/>
    <property type="match status" value="1"/>
</dbReference>
<keyword evidence="2" id="KW-0805">Transcription regulation</keyword>
<evidence type="ECO:0000256" key="2">
    <source>
        <dbReference type="ARBA" id="ARBA00023015"/>
    </source>
</evidence>
<dbReference type="Pfam" id="PF00356">
    <property type="entry name" value="LacI"/>
    <property type="match status" value="1"/>
</dbReference>
<dbReference type="STRING" id="642492.Clole_0207"/>
<dbReference type="PROSITE" id="PS00356">
    <property type="entry name" value="HTH_LACI_1"/>
    <property type="match status" value="1"/>
</dbReference>
<gene>
    <name evidence="6" type="ordered locus">Clole_0207</name>
</gene>
<dbReference type="CDD" id="cd01392">
    <property type="entry name" value="HTH_LacI"/>
    <property type="match status" value="1"/>
</dbReference>
<dbReference type="InterPro" id="IPR001761">
    <property type="entry name" value="Peripla_BP/Lac1_sug-bd_dom"/>
</dbReference>
<dbReference type="HOGENOM" id="CLU_037628_6_0_9"/>
<evidence type="ECO:0000256" key="1">
    <source>
        <dbReference type="ARBA" id="ARBA00022491"/>
    </source>
</evidence>
<keyword evidence="7" id="KW-1185">Reference proteome</keyword>